<feature type="compositionally biased region" description="Polar residues" evidence="1">
    <location>
        <begin position="67"/>
        <end position="86"/>
    </location>
</feature>
<comment type="caution">
    <text evidence="2">The sequence shown here is derived from an EMBL/GenBank/DDBJ whole genome shotgun (WGS) entry which is preliminary data.</text>
</comment>
<organism evidence="2 3">
    <name type="scientific">Exophiala aquamarina CBS 119918</name>
    <dbReference type="NCBI Taxonomy" id="1182545"/>
    <lineage>
        <taxon>Eukaryota</taxon>
        <taxon>Fungi</taxon>
        <taxon>Dikarya</taxon>
        <taxon>Ascomycota</taxon>
        <taxon>Pezizomycotina</taxon>
        <taxon>Eurotiomycetes</taxon>
        <taxon>Chaetothyriomycetidae</taxon>
        <taxon>Chaetothyriales</taxon>
        <taxon>Herpotrichiellaceae</taxon>
        <taxon>Exophiala</taxon>
    </lineage>
</organism>
<feature type="region of interest" description="Disordered" evidence="1">
    <location>
        <begin position="442"/>
        <end position="469"/>
    </location>
</feature>
<dbReference type="OrthoDB" id="4507572at2759"/>
<gene>
    <name evidence="2" type="ORF">A1O9_03008</name>
</gene>
<proteinExistence type="predicted"/>
<feature type="region of interest" description="Disordered" evidence="1">
    <location>
        <begin position="395"/>
        <end position="430"/>
    </location>
</feature>
<feature type="compositionally biased region" description="Basic and acidic residues" evidence="1">
    <location>
        <begin position="213"/>
        <end position="231"/>
    </location>
</feature>
<feature type="compositionally biased region" description="Polar residues" evidence="1">
    <location>
        <begin position="445"/>
        <end position="467"/>
    </location>
</feature>
<dbReference type="PANTHER" id="PTHR42023">
    <property type="entry name" value="BHLH DOMAIN-CONTAINING PROTEIN"/>
    <property type="match status" value="1"/>
</dbReference>
<evidence type="ECO:0000313" key="3">
    <source>
        <dbReference type="Proteomes" id="UP000027920"/>
    </source>
</evidence>
<feature type="region of interest" description="Disordered" evidence="1">
    <location>
        <begin position="66"/>
        <end position="375"/>
    </location>
</feature>
<dbReference type="PANTHER" id="PTHR42023:SF1">
    <property type="entry name" value="BHLH DOMAIN-CONTAINING PROTEIN"/>
    <property type="match status" value="1"/>
</dbReference>
<dbReference type="HOGENOM" id="CLU_027720_0_0_1"/>
<dbReference type="VEuPathDB" id="FungiDB:A1O9_03008"/>
<feature type="compositionally biased region" description="Polar residues" evidence="1">
    <location>
        <begin position="404"/>
        <end position="419"/>
    </location>
</feature>
<evidence type="ECO:0000256" key="1">
    <source>
        <dbReference type="SAM" id="MobiDB-lite"/>
    </source>
</evidence>
<dbReference type="RefSeq" id="XP_013264032.1">
    <property type="nucleotide sequence ID" value="XM_013408578.1"/>
</dbReference>
<dbReference type="Proteomes" id="UP000027920">
    <property type="component" value="Unassembled WGS sequence"/>
</dbReference>
<dbReference type="AlphaFoldDB" id="A0A072PNX8"/>
<dbReference type="STRING" id="1182545.A0A072PNX8"/>
<feature type="region of interest" description="Disordered" evidence="1">
    <location>
        <begin position="1"/>
        <end position="20"/>
    </location>
</feature>
<accession>A0A072PNX8</accession>
<sequence>MYRRNNDPEPQMGYHAYPEPTMDDRYLETIHEVESLYSRNSRRSSVHQGLPELPFRAVPPTYERDSVYSNDPVSPVSSHFYQQPATDRNIHNERPTSEPESVSPISSKETLHLHTDSNSSLVSPIEPNFPTAAQQPRSESGKRTQIPKRLPLPIATNLKPEEPAIKKRWSHKATKSGETRWDAYSGEPTDPDKGKPSSYRSAAPQPEPQFPQLKERTRQILAGLKEREAVKKSGWGKSPPPTDDPLDNPVERPAWKGASGRTALVEPVKNTPSARTKPLLLLQRKKPERNVVSPTVEEAEEGSQSPMQDMPAAQSPLATIRTVPSADSLKPVAPLKGRNTPLVLSPTEPESNLRALESPFQSPGPAPQAIFDALPSPAPSAATVLEYGADSPTLGSVASFDPNRANSSQESLGENTKSKPLQRETETASSWNTYATSEVGDYQAAPQSPVSRAQFTSSPVPMNESSTVPPPIMLRKRVAANNSARSYDAYNGVSPFGNIGVRKSSSSILRKAVGADKVRSASMTTGASITKSLPPTPVEASAGDKVSTLEARMEDLARRKRNTNKIINELRGSLKKYAIVYDARKRKEVDKMIINLGMELQEITNEEHETGLRLHRVQKRLDKEDFYEQPTGLWIKRVTT</sequence>
<feature type="compositionally biased region" description="Basic and acidic residues" evidence="1">
    <location>
        <begin position="88"/>
        <end position="97"/>
    </location>
</feature>
<evidence type="ECO:0000313" key="2">
    <source>
        <dbReference type="EMBL" id="KEF61442.1"/>
    </source>
</evidence>
<feature type="compositionally biased region" description="Polar residues" evidence="1">
    <location>
        <begin position="98"/>
        <end position="108"/>
    </location>
</feature>
<protein>
    <submittedName>
        <fullName evidence="2">Uncharacterized protein</fullName>
    </submittedName>
</protein>
<reference evidence="2 3" key="1">
    <citation type="submission" date="2013-03" db="EMBL/GenBank/DDBJ databases">
        <title>The Genome Sequence of Exophiala aquamarina CBS 119918.</title>
        <authorList>
            <consortium name="The Broad Institute Genomics Platform"/>
            <person name="Cuomo C."/>
            <person name="de Hoog S."/>
            <person name="Gorbushina A."/>
            <person name="Walker B."/>
            <person name="Young S.K."/>
            <person name="Zeng Q."/>
            <person name="Gargeya S."/>
            <person name="Fitzgerald M."/>
            <person name="Haas B."/>
            <person name="Abouelleil A."/>
            <person name="Allen A.W."/>
            <person name="Alvarado L."/>
            <person name="Arachchi H.M."/>
            <person name="Berlin A.M."/>
            <person name="Chapman S.B."/>
            <person name="Gainer-Dewar J."/>
            <person name="Goldberg J."/>
            <person name="Griggs A."/>
            <person name="Gujja S."/>
            <person name="Hansen M."/>
            <person name="Howarth C."/>
            <person name="Imamovic A."/>
            <person name="Ireland A."/>
            <person name="Larimer J."/>
            <person name="McCowan C."/>
            <person name="Murphy C."/>
            <person name="Pearson M."/>
            <person name="Poon T.W."/>
            <person name="Priest M."/>
            <person name="Roberts A."/>
            <person name="Saif S."/>
            <person name="Shea T."/>
            <person name="Sisk P."/>
            <person name="Sykes S."/>
            <person name="Wortman J."/>
            <person name="Nusbaum C."/>
            <person name="Birren B."/>
        </authorList>
    </citation>
    <scope>NUCLEOTIDE SEQUENCE [LARGE SCALE GENOMIC DNA]</scope>
    <source>
        <strain evidence="2 3">CBS 119918</strain>
    </source>
</reference>
<name>A0A072PNX8_9EURO</name>
<keyword evidence="3" id="KW-1185">Reference proteome</keyword>
<dbReference type="EMBL" id="AMGV01000002">
    <property type="protein sequence ID" value="KEF61442.1"/>
    <property type="molecule type" value="Genomic_DNA"/>
</dbReference>
<dbReference type="GeneID" id="25277948"/>